<name>A0ABW6GTW4_9ACTN</name>
<dbReference type="EMBL" id="JBHYPX010000078">
    <property type="protein sequence ID" value="MFE1356135.1"/>
    <property type="molecule type" value="Genomic_DNA"/>
</dbReference>
<accession>A0ABW6GTW4</accession>
<evidence type="ECO:0000313" key="1">
    <source>
        <dbReference type="EMBL" id="MFE1356135.1"/>
    </source>
</evidence>
<gene>
    <name evidence="1" type="ORF">ACFW6T_29575</name>
</gene>
<proteinExistence type="predicted"/>
<organism evidence="1 2">
    <name type="scientific">Kitasatospora phosalacinea</name>
    <dbReference type="NCBI Taxonomy" id="2065"/>
    <lineage>
        <taxon>Bacteria</taxon>
        <taxon>Bacillati</taxon>
        <taxon>Actinomycetota</taxon>
        <taxon>Actinomycetes</taxon>
        <taxon>Kitasatosporales</taxon>
        <taxon>Streptomycetaceae</taxon>
        <taxon>Kitasatospora</taxon>
    </lineage>
</organism>
<reference evidence="1 2" key="1">
    <citation type="submission" date="2024-09" db="EMBL/GenBank/DDBJ databases">
        <title>The Natural Products Discovery Center: Release of the First 8490 Sequenced Strains for Exploring Actinobacteria Biosynthetic Diversity.</title>
        <authorList>
            <person name="Kalkreuter E."/>
            <person name="Kautsar S.A."/>
            <person name="Yang D."/>
            <person name="Bader C.D."/>
            <person name="Teijaro C.N."/>
            <person name="Fluegel L."/>
            <person name="Davis C.M."/>
            <person name="Simpson J.R."/>
            <person name="Lauterbach L."/>
            <person name="Steele A.D."/>
            <person name="Gui C."/>
            <person name="Meng S."/>
            <person name="Li G."/>
            <person name="Viehrig K."/>
            <person name="Ye F."/>
            <person name="Su P."/>
            <person name="Kiefer A.F."/>
            <person name="Nichols A."/>
            <person name="Cepeda A.J."/>
            <person name="Yan W."/>
            <person name="Fan B."/>
            <person name="Jiang Y."/>
            <person name="Adhikari A."/>
            <person name="Zheng C.-J."/>
            <person name="Schuster L."/>
            <person name="Cowan T.M."/>
            <person name="Smanski M.J."/>
            <person name="Chevrette M.G."/>
            <person name="De Carvalho L.P.S."/>
            <person name="Shen B."/>
        </authorList>
    </citation>
    <scope>NUCLEOTIDE SEQUENCE [LARGE SCALE GENOMIC DNA]</scope>
    <source>
        <strain evidence="1 2">NPDC058753</strain>
    </source>
</reference>
<dbReference type="Pfam" id="PF05973">
    <property type="entry name" value="Gp49"/>
    <property type="match status" value="1"/>
</dbReference>
<comment type="caution">
    <text evidence="1">The sequence shown here is derived from an EMBL/GenBank/DDBJ whole genome shotgun (WGS) entry which is preliminary data.</text>
</comment>
<evidence type="ECO:0000313" key="2">
    <source>
        <dbReference type="Proteomes" id="UP001599542"/>
    </source>
</evidence>
<dbReference type="RefSeq" id="WP_380330587.1">
    <property type="nucleotide sequence ID" value="NZ_JBHYPW010000069.1"/>
</dbReference>
<dbReference type="Proteomes" id="UP001599542">
    <property type="component" value="Unassembled WGS sequence"/>
</dbReference>
<dbReference type="InterPro" id="IPR009241">
    <property type="entry name" value="HigB-like"/>
</dbReference>
<keyword evidence="2" id="KW-1185">Reference proteome</keyword>
<sequence>MYGNRYLVEIEPEIRDWLSELPTRLYAKAEEAVDLLAERPTTLGEPYSRHLGGPLRELRFGLAGEATRITYWLAPERRIVLLTVFSKTRMRETAEVTRALWAQKTCQAEHPPAHEEFSRAITKGDIR</sequence>
<protein>
    <submittedName>
        <fullName evidence="1">Type II toxin-antitoxin system RelE/ParE family toxin</fullName>
    </submittedName>
</protein>